<dbReference type="SUPFAM" id="SSF46894">
    <property type="entry name" value="C-terminal effector domain of the bipartite response regulators"/>
    <property type="match status" value="1"/>
</dbReference>
<gene>
    <name evidence="2" type="ORF">JIV24_04715</name>
</gene>
<dbReference type="EMBL" id="JAENRR010000007">
    <property type="protein sequence ID" value="MBK3516635.1"/>
    <property type="molecule type" value="Genomic_DNA"/>
</dbReference>
<reference evidence="2 3" key="1">
    <citation type="submission" date="2021-01" db="EMBL/GenBank/DDBJ databases">
        <title>Carboxyliciviraga sp.nov., isolated from coastal sediments.</title>
        <authorList>
            <person name="Lu D."/>
            <person name="Zhang T."/>
        </authorList>
    </citation>
    <scope>NUCLEOTIDE SEQUENCE [LARGE SCALE GENOMIC DNA]</scope>
    <source>
        <strain evidence="2 3">N1Y132</strain>
    </source>
</reference>
<dbReference type="InterPro" id="IPR016032">
    <property type="entry name" value="Sig_transdc_resp-reg_C-effctor"/>
</dbReference>
<evidence type="ECO:0000256" key="1">
    <source>
        <dbReference type="SAM" id="Phobius"/>
    </source>
</evidence>
<accession>A0ABS1HG91</accession>
<evidence type="ECO:0000313" key="2">
    <source>
        <dbReference type="EMBL" id="MBK3516635.1"/>
    </source>
</evidence>
<feature type="transmembrane region" description="Helical" evidence="1">
    <location>
        <begin position="356"/>
        <end position="376"/>
    </location>
</feature>
<keyword evidence="1" id="KW-0812">Transmembrane</keyword>
<keyword evidence="1" id="KW-1133">Transmembrane helix</keyword>
<dbReference type="InterPro" id="IPR011990">
    <property type="entry name" value="TPR-like_helical_dom_sf"/>
</dbReference>
<sequence length="519" mass="60111">MLSCPVLTSAQLSVEEQLNKIEQLVIHYPDTAEKELEHFNESTSQSVIEKYAEDIAYIKALQLYRKNDYDSALVVIKDILPRYGKQYNLSGQAKCQLLIGFISEDIGNWDQAIINYYKCVDLLEDQSTIYTGYANIGIARCNNYKKNDFSSTLEKGVQQLKENGSYAQQLFAEKSYLSLMNQGKPETFKKLDGIGNEYLQLNLNREAINIYKGLAHNYYKQRQYDSAEYYVDEALELVFSKNINNSLLPSLLQFKGALFYKKKDYDEAEKLIYQSIDSYDKYKLHSNKYYPYKLLSRIDTIKKDYQAAFLHLTAAVKYQKLKEAEQKKRLTHILNINAEVDALKEDNASLKSQRSMLIMAAIIGLLFVTMVAYYFINRNKKRQLQIKAKNKDLHNLVVGINEKLRMQKRIGIADESISNHKKNKLTLSENFDLCYQESYQAILNEYPQLTKADARYALMFALGMSTEAICQIQSVQSSTVRKAKSRVREKLNLSKDSKLEDYFMPLLEYDNQEESLLTQ</sequence>
<dbReference type="InterPro" id="IPR036388">
    <property type="entry name" value="WH-like_DNA-bd_sf"/>
</dbReference>
<evidence type="ECO:0000313" key="3">
    <source>
        <dbReference type="Proteomes" id="UP000605676"/>
    </source>
</evidence>
<dbReference type="Gene3D" id="1.10.10.10">
    <property type="entry name" value="Winged helix-like DNA-binding domain superfamily/Winged helix DNA-binding domain"/>
    <property type="match status" value="1"/>
</dbReference>
<dbReference type="InterPro" id="IPR019734">
    <property type="entry name" value="TPR_rpt"/>
</dbReference>
<name>A0ABS1HG91_9BACT</name>
<organism evidence="2 3">
    <name type="scientific">Carboxylicivirga marina</name>
    <dbReference type="NCBI Taxonomy" id="2800988"/>
    <lineage>
        <taxon>Bacteria</taxon>
        <taxon>Pseudomonadati</taxon>
        <taxon>Bacteroidota</taxon>
        <taxon>Bacteroidia</taxon>
        <taxon>Marinilabiliales</taxon>
        <taxon>Marinilabiliaceae</taxon>
        <taxon>Carboxylicivirga</taxon>
    </lineage>
</organism>
<dbReference type="SUPFAM" id="SSF48452">
    <property type="entry name" value="TPR-like"/>
    <property type="match status" value="2"/>
</dbReference>
<dbReference type="Proteomes" id="UP000605676">
    <property type="component" value="Unassembled WGS sequence"/>
</dbReference>
<keyword evidence="3" id="KW-1185">Reference proteome</keyword>
<keyword evidence="1" id="KW-0472">Membrane</keyword>
<proteinExistence type="predicted"/>
<protein>
    <submittedName>
        <fullName evidence="2">Tetratricopeptide repeat protein</fullName>
    </submittedName>
</protein>
<dbReference type="RefSeq" id="WP_200463861.1">
    <property type="nucleotide sequence ID" value="NZ_JAENRR010000007.1"/>
</dbReference>
<dbReference type="SMART" id="SM00028">
    <property type="entry name" value="TPR"/>
    <property type="match status" value="3"/>
</dbReference>
<comment type="caution">
    <text evidence="2">The sequence shown here is derived from an EMBL/GenBank/DDBJ whole genome shotgun (WGS) entry which is preliminary data.</text>
</comment>
<dbReference type="Gene3D" id="1.25.40.10">
    <property type="entry name" value="Tetratricopeptide repeat domain"/>
    <property type="match status" value="2"/>
</dbReference>